<reference evidence="2" key="1">
    <citation type="submission" date="2013-07" db="EMBL/GenBank/DDBJ databases">
        <title>The Genome Sequence of Cryptococcus bestiolae CBS10118.</title>
        <authorList>
            <consortium name="The Broad Institute Genome Sequencing Platform"/>
            <person name="Cuomo C."/>
            <person name="Litvintseva A."/>
            <person name="Chen Y."/>
            <person name="Heitman J."/>
            <person name="Sun S."/>
            <person name="Springer D."/>
            <person name="Dromer F."/>
            <person name="Young S.K."/>
            <person name="Zeng Q."/>
            <person name="Gargeya S."/>
            <person name="Fitzgerald M."/>
            <person name="Abouelleil A."/>
            <person name="Alvarado L."/>
            <person name="Berlin A.M."/>
            <person name="Chapman S.B."/>
            <person name="Dewar J."/>
            <person name="Goldberg J."/>
            <person name="Griggs A."/>
            <person name="Gujja S."/>
            <person name="Hansen M."/>
            <person name="Howarth C."/>
            <person name="Imamovic A."/>
            <person name="Larimer J."/>
            <person name="McCowan C."/>
            <person name="Murphy C."/>
            <person name="Pearson M."/>
            <person name="Priest M."/>
            <person name="Roberts A."/>
            <person name="Saif S."/>
            <person name="Shea T."/>
            <person name="Sykes S."/>
            <person name="Wortman J."/>
            <person name="Nusbaum C."/>
            <person name="Birren B."/>
        </authorList>
    </citation>
    <scope>NUCLEOTIDE SEQUENCE [LARGE SCALE GENOMIC DNA]</scope>
    <source>
        <strain evidence="2">CBS 10118</strain>
    </source>
</reference>
<protein>
    <submittedName>
        <fullName evidence="2">Uncharacterized protein</fullName>
    </submittedName>
</protein>
<evidence type="ECO:0000313" key="2">
    <source>
        <dbReference type="EMBL" id="OCF25926.1"/>
    </source>
</evidence>
<proteinExistence type="predicted"/>
<evidence type="ECO:0000313" key="3">
    <source>
        <dbReference type="EMBL" id="WVW78275.1"/>
    </source>
</evidence>
<dbReference type="VEuPathDB" id="FungiDB:I302_03602"/>
<accession>A0A1B9G4I2</accession>
<dbReference type="EMBL" id="KI894020">
    <property type="protein sequence ID" value="OCF25926.1"/>
    <property type="molecule type" value="Genomic_DNA"/>
</dbReference>
<sequence length="96" mass="10600">MAGDFQTELYTGKGYKVVDTKYLPAPPNGGENSSHISATGGETQDKRDIRELIKANFDETIWHSQMFRGAPEAKKNFMLSTFGTALDEKVKIGAED</sequence>
<reference evidence="3" key="4">
    <citation type="submission" date="2024-02" db="EMBL/GenBank/DDBJ databases">
        <title>Comparative genomics of Cryptococcus and Kwoniella reveals pathogenesis evolution and contrasting modes of karyotype evolution via chromosome fusion or intercentromeric recombination.</title>
        <authorList>
            <person name="Coelho M.A."/>
            <person name="David-Palma M."/>
            <person name="Shea T."/>
            <person name="Bowers K."/>
            <person name="McGinley-Smith S."/>
            <person name="Mohammad A.W."/>
            <person name="Gnirke A."/>
            <person name="Yurkov A.M."/>
            <person name="Nowrousian M."/>
            <person name="Sun S."/>
            <person name="Cuomo C.A."/>
            <person name="Heitman J."/>
        </authorList>
    </citation>
    <scope>NUCLEOTIDE SEQUENCE</scope>
    <source>
        <strain evidence="3">CBS 10118</strain>
    </source>
</reference>
<reference evidence="2" key="3">
    <citation type="submission" date="2014-01" db="EMBL/GenBank/DDBJ databases">
        <title>Evolution of pathogenesis and genome organization in the Tremellales.</title>
        <authorList>
            <person name="Cuomo C."/>
            <person name="Litvintseva A."/>
            <person name="Heitman J."/>
            <person name="Chen Y."/>
            <person name="Sun S."/>
            <person name="Springer D."/>
            <person name="Dromer F."/>
            <person name="Young S."/>
            <person name="Zeng Q."/>
            <person name="Chapman S."/>
            <person name="Gujja S."/>
            <person name="Saif S."/>
            <person name="Birren B."/>
        </authorList>
    </citation>
    <scope>NUCLEOTIDE SEQUENCE</scope>
    <source>
        <strain evidence="2">CBS 10118</strain>
    </source>
</reference>
<feature type="compositionally biased region" description="Polar residues" evidence="1">
    <location>
        <begin position="30"/>
        <end position="42"/>
    </location>
</feature>
<name>A0A1B9G4I2_9TREE</name>
<organism evidence="2">
    <name type="scientific">Kwoniella bestiolae CBS 10118</name>
    <dbReference type="NCBI Taxonomy" id="1296100"/>
    <lineage>
        <taxon>Eukaryota</taxon>
        <taxon>Fungi</taxon>
        <taxon>Dikarya</taxon>
        <taxon>Basidiomycota</taxon>
        <taxon>Agaricomycotina</taxon>
        <taxon>Tremellomycetes</taxon>
        <taxon>Tremellales</taxon>
        <taxon>Cryptococcaceae</taxon>
        <taxon>Kwoniella</taxon>
    </lineage>
</organism>
<dbReference type="GeneID" id="30208001"/>
<dbReference type="AlphaFoldDB" id="A0A1B9G4I2"/>
<reference evidence="3" key="2">
    <citation type="submission" date="2013-07" db="EMBL/GenBank/DDBJ databases">
        <authorList>
            <consortium name="The Broad Institute Genome Sequencing Platform"/>
            <person name="Cuomo C."/>
            <person name="Litvintseva A."/>
            <person name="Chen Y."/>
            <person name="Heitman J."/>
            <person name="Sun S."/>
            <person name="Springer D."/>
            <person name="Dromer F."/>
            <person name="Young S.K."/>
            <person name="Zeng Q."/>
            <person name="Gargeya S."/>
            <person name="Fitzgerald M."/>
            <person name="Abouelleil A."/>
            <person name="Alvarado L."/>
            <person name="Berlin A.M."/>
            <person name="Chapman S.B."/>
            <person name="Dewar J."/>
            <person name="Goldberg J."/>
            <person name="Griggs A."/>
            <person name="Gujja S."/>
            <person name="Hansen M."/>
            <person name="Howarth C."/>
            <person name="Imamovic A."/>
            <person name="Larimer J."/>
            <person name="McCowan C."/>
            <person name="Murphy C."/>
            <person name="Pearson M."/>
            <person name="Priest M."/>
            <person name="Roberts A."/>
            <person name="Saif S."/>
            <person name="Shea T."/>
            <person name="Sykes S."/>
            <person name="Wortman J."/>
            <person name="Nusbaum C."/>
            <person name="Birren B."/>
        </authorList>
    </citation>
    <scope>NUCLEOTIDE SEQUENCE</scope>
    <source>
        <strain evidence="3">CBS 10118</strain>
    </source>
</reference>
<dbReference type="RefSeq" id="XP_019046996.1">
    <property type="nucleotide sequence ID" value="XM_019190248.1"/>
</dbReference>
<dbReference type="Proteomes" id="UP000092730">
    <property type="component" value="Chromosome 1"/>
</dbReference>
<gene>
    <name evidence="2" type="ORF">I302_03602</name>
    <name evidence="3" type="ORF">I302_100228</name>
</gene>
<dbReference type="KEGG" id="kbi:30208001"/>
<keyword evidence="4" id="KW-1185">Reference proteome</keyword>
<dbReference type="EMBL" id="CP144541">
    <property type="protein sequence ID" value="WVW78275.1"/>
    <property type="molecule type" value="Genomic_DNA"/>
</dbReference>
<feature type="region of interest" description="Disordered" evidence="1">
    <location>
        <begin position="21"/>
        <end position="45"/>
    </location>
</feature>
<evidence type="ECO:0000256" key="1">
    <source>
        <dbReference type="SAM" id="MobiDB-lite"/>
    </source>
</evidence>
<evidence type="ECO:0000313" key="4">
    <source>
        <dbReference type="Proteomes" id="UP000092730"/>
    </source>
</evidence>